<reference evidence="4 6" key="2">
    <citation type="submission" date="2023-07" db="EMBL/GenBank/DDBJ databases">
        <title>Sequencing the genomes of 1000 actinobacteria strains.</title>
        <authorList>
            <person name="Klenk H.-P."/>
        </authorList>
    </citation>
    <scope>NUCLEOTIDE SEQUENCE [LARGE SCALE GENOMIC DNA]</scope>
    <source>
        <strain evidence="4 6">DSM 44724</strain>
    </source>
</reference>
<dbReference type="InterPro" id="IPR047057">
    <property type="entry name" value="MerR_fam"/>
</dbReference>
<dbReference type="PANTHER" id="PTHR30204:SF93">
    <property type="entry name" value="HTH MERR-TYPE DOMAIN-CONTAINING PROTEIN"/>
    <property type="match status" value="1"/>
</dbReference>
<organism evidence="3 5">
    <name type="scientific">Glycomyces lechevalierae</name>
    <dbReference type="NCBI Taxonomy" id="256034"/>
    <lineage>
        <taxon>Bacteria</taxon>
        <taxon>Bacillati</taxon>
        <taxon>Actinomycetota</taxon>
        <taxon>Actinomycetes</taxon>
        <taxon>Glycomycetales</taxon>
        <taxon>Glycomycetaceae</taxon>
        <taxon>Glycomyces</taxon>
    </lineage>
</organism>
<dbReference type="EMBL" id="JAPZVQ010000001">
    <property type="protein sequence ID" value="MDA1383780.1"/>
    <property type="molecule type" value="Genomic_DNA"/>
</dbReference>
<proteinExistence type="predicted"/>
<dbReference type="SMART" id="SM00422">
    <property type="entry name" value="HTH_MERR"/>
    <property type="match status" value="1"/>
</dbReference>
<protein>
    <submittedName>
        <fullName evidence="4">DNA-binding transcriptional MerR regulator</fullName>
    </submittedName>
    <submittedName>
        <fullName evidence="3">MerR family transcriptional regulator</fullName>
    </submittedName>
</protein>
<comment type="caution">
    <text evidence="3">The sequence shown here is derived from an EMBL/GenBank/DDBJ whole genome shotgun (WGS) entry which is preliminary data.</text>
</comment>
<reference evidence="3" key="1">
    <citation type="submission" date="2022-12" db="EMBL/GenBank/DDBJ databases">
        <title>Gycomyces niveus sp.nov., a novel actinomycete isolated from soil in Shouguang.</title>
        <authorList>
            <person name="Yang X."/>
        </authorList>
    </citation>
    <scope>NUCLEOTIDE SEQUENCE</scope>
    <source>
        <strain evidence="3">DSM 44724</strain>
    </source>
</reference>
<dbReference type="PRINTS" id="PR00040">
    <property type="entry name" value="HTHMERR"/>
</dbReference>
<dbReference type="Pfam" id="PF13411">
    <property type="entry name" value="MerR_1"/>
    <property type="match status" value="1"/>
</dbReference>
<evidence type="ECO:0000259" key="2">
    <source>
        <dbReference type="PROSITE" id="PS50937"/>
    </source>
</evidence>
<evidence type="ECO:0000256" key="1">
    <source>
        <dbReference type="ARBA" id="ARBA00023125"/>
    </source>
</evidence>
<dbReference type="InterPro" id="IPR000551">
    <property type="entry name" value="MerR-type_HTH_dom"/>
</dbReference>
<name>A0A9X3PH10_9ACTN</name>
<keyword evidence="6" id="KW-1185">Reference proteome</keyword>
<dbReference type="EMBL" id="JAVDYD010000001">
    <property type="protein sequence ID" value="MDR7341227.1"/>
    <property type="molecule type" value="Genomic_DNA"/>
</dbReference>
<dbReference type="PROSITE" id="PS50937">
    <property type="entry name" value="HTH_MERR_2"/>
    <property type="match status" value="1"/>
</dbReference>
<sequence>MRIGELSERTGISRRMLRYYEETGMLIPDRCANGYRNYGEGSVDKALQIRGLLETGMPTRVVKQVLPCLKQLGAIHDFDATPETLHLLERELDGMSERIAIMSRNRDAIARYLAAVHSAQAREPQGANA</sequence>
<keyword evidence="1 4" id="KW-0238">DNA-binding</keyword>
<dbReference type="AlphaFoldDB" id="A0A9X3PH10"/>
<dbReference type="InterPro" id="IPR009061">
    <property type="entry name" value="DNA-bd_dom_put_sf"/>
</dbReference>
<dbReference type="Proteomes" id="UP001183604">
    <property type="component" value="Unassembled WGS sequence"/>
</dbReference>
<dbReference type="RefSeq" id="WP_270120032.1">
    <property type="nucleotide sequence ID" value="NZ_BAAAOM010000001.1"/>
</dbReference>
<evidence type="ECO:0000313" key="3">
    <source>
        <dbReference type="EMBL" id="MDA1383780.1"/>
    </source>
</evidence>
<dbReference type="GO" id="GO:0003700">
    <property type="term" value="F:DNA-binding transcription factor activity"/>
    <property type="evidence" value="ECO:0007669"/>
    <property type="project" value="InterPro"/>
</dbReference>
<evidence type="ECO:0000313" key="5">
    <source>
        <dbReference type="Proteomes" id="UP001145799"/>
    </source>
</evidence>
<dbReference type="SUPFAM" id="SSF46955">
    <property type="entry name" value="Putative DNA-binding domain"/>
    <property type="match status" value="1"/>
</dbReference>
<dbReference type="CDD" id="cd01282">
    <property type="entry name" value="HTH_MerR-like_sg3"/>
    <property type="match status" value="1"/>
</dbReference>
<evidence type="ECO:0000313" key="4">
    <source>
        <dbReference type="EMBL" id="MDR7341227.1"/>
    </source>
</evidence>
<gene>
    <name evidence="4" type="ORF">J2S69_004946</name>
    <name evidence="3" type="ORF">O2L01_02190</name>
</gene>
<dbReference type="PROSITE" id="PS00552">
    <property type="entry name" value="HTH_MERR_1"/>
    <property type="match status" value="1"/>
</dbReference>
<evidence type="ECO:0000313" key="6">
    <source>
        <dbReference type="Proteomes" id="UP001183604"/>
    </source>
</evidence>
<dbReference type="GO" id="GO:0003677">
    <property type="term" value="F:DNA binding"/>
    <property type="evidence" value="ECO:0007669"/>
    <property type="project" value="UniProtKB-KW"/>
</dbReference>
<dbReference type="PANTHER" id="PTHR30204">
    <property type="entry name" value="REDOX-CYCLING DRUG-SENSING TRANSCRIPTIONAL ACTIVATOR SOXR"/>
    <property type="match status" value="1"/>
</dbReference>
<feature type="domain" description="HTH merR-type" evidence="2">
    <location>
        <begin position="1"/>
        <end position="68"/>
    </location>
</feature>
<dbReference type="Proteomes" id="UP001145799">
    <property type="component" value="Unassembled WGS sequence"/>
</dbReference>
<accession>A0A9X3PH10</accession>
<dbReference type="Gene3D" id="1.10.1660.10">
    <property type="match status" value="1"/>
</dbReference>